<feature type="domain" description="DUF294" evidence="3">
    <location>
        <begin position="458"/>
        <end position="594"/>
    </location>
</feature>
<dbReference type="InterPro" id="IPR018821">
    <property type="entry name" value="DUF294_put_nucleoTrafse_sb-bd"/>
</dbReference>
<dbReference type="InterPro" id="IPR005105">
    <property type="entry name" value="GlnD_Uridyltrans_N"/>
</dbReference>
<dbReference type="InterPro" id="IPR013022">
    <property type="entry name" value="Xyl_isomerase-like_TIM-brl"/>
</dbReference>
<reference evidence="4 5" key="2">
    <citation type="journal article" date="2008" name="Int. J. Syst. Evol. Microbiol.">
        <title>Methanocella paludicola gen. nov., sp. nov., a methane-producing archaeon, the first isolate of the lineage 'Rice Cluster I', and proposal of the new archaeal order Methanocellales ord. nov.</title>
        <authorList>
            <person name="Sakai S."/>
            <person name="Imachi H."/>
            <person name="Hanada S."/>
            <person name="Ohashi A."/>
            <person name="Harada H."/>
            <person name="Kamagata Y."/>
        </authorList>
    </citation>
    <scope>NUCLEOTIDE SEQUENCE [LARGE SCALE GENOMIC DNA]</scope>
    <source>
        <strain evidence="5">DSM 17711 / JCM 13418 / NBRC 101707 / SANAE</strain>
    </source>
</reference>
<dbReference type="EMBL" id="AP011532">
    <property type="protein sequence ID" value="BAI61093.1"/>
    <property type="molecule type" value="Genomic_DNA"/>
</dbReference>
<dbReference type="InterPro" id="IPR050312">
    <property type="entry name" value="IolE/XylAMocC-like"/>
</dbReference>
<dbReference type="PANTHER" id="PTHR12110">
    <property type="entry name" value="HYDROXYPYRUVATE ISOMERASE"/>
    <property type="match status" value="1"/>
</dbReference>
<dbReference type="Pfam" id="PF03445">
    <property type="entry name" value="DUF294"/>
    <property type="match status" value="1"/>
</dbReference>
<dbReference type="InParanoid" id="D1YXC1"/>
<evidence type="ECO:0000259" key="1">
    <source>
        <dbReference type="Pfam" id="PF01261"/>
    </source>
</evidence>
<dbReference type="InterPro" id="IPR043519">
    <property type="entry name" value="NT_sf"/>
</dbReference>
<evidence type="ECO:0000259" key="3">
    <source>
        <dbReference type="Pfam" id="PF10335"/>
    </source>
</evidence>
<protein>
    <submittedName>
        <fullName evidence="4">Uncharacterized protein</fullName>
    </submittedName>
</protein>
<dbReference type="CDD" id="cd05401">
    <property type="entry name" value="NT_GlnE_GlnD_like"/>
    <property type="match status" value="1"/>
</dbReference>
<feature type="domain" description="Xylose isomerase-like TIM barrel" evidence="1">
    <location>
        <begin position="20"/>
        <end position="242"/>
    </location>
</feature>
<dbReference type="Pfam" id="PF01261">
    <property type="entry name" value="AP_endonuc_2"/>
    <property type="match status" value="1"/>
</dbReference>
<evidence type="ECO:0000313" key="5">
    <source>
        <dbReference type="Proteomes" id="UP000001882"/>
    </source>
</evidence>
<dbReference type="InterPro" id="IPR036237">
    <property type="entry name" value="Xyl_isomerase-like_sf"/>
</dbReference>
<dbReference type="Gene3D" id="3.20.20.150">
    <property type="entry name" value="Divalent-metal-dependent TIM barrel enzymes"/>
    <property type="match status" value="1"/>
</dbReference>
<name>D1YXC1_METPS</name>
<dbReference type="GO" id="GO:0008773">
    <property type="term" value="F:[protein-PII] uridylyltransferase activity"/>
    <property type="evidence" value="ECO:0007669"/>
    <property type="project" value="InterPro"/>
</dbReference>
<reference evidence="5" key="3">
    <citation type="journal article" date="2011" name="PLoS ONE">
        <title>Genome sequence of a mesophilic hydrogenotrophic methanogen Methanocella paludicola, the first cultivated representative of the order Methanocellales.</title>
        <authorList>
            <person name="Sakai S."/>
            <person name="Takaki Y."/>
            <person name="Shimamura S."/>
            <person name="Sekine M."/>
            <person name="Tajima T."/>
            <person name="Kosugi H."/>
            <person name="Ichikawa N."/>
            <person name="Tasumi E."/>
            <person name="Hiraki A.T."/>
            <person name="Shimizu A."/>
            <person name="Kato Y."/>
            <person name="Nishiko R."/>
            <person name="Mori K."/>
            <person name="Fujita N."/>
            <person name="Imachi H."/>
            <person name="Takai K."/>
        </authorList>
    </citation>
    <scope>NUCLEOTIDE SEQUENCE [LARGE SCALE GENOMIC DNA]</scope>
    <source>
        <strain evidence="5">DSM 17711 / JCM 13418 / NBRC 101707 / SANAE</strain>
    </source>
</reference>
<dbReference type="Proteomes" id="UP000001882">
    <property type="component" value="Chromosome"/>
</dbReference>
<keyword evidence="5" id="KW-1185">Reference proteome</keyword>
<dbReference type="GeneID" id="8681041"/>
<dbReference type="Gene3D" id="3.30.460.10">
    <property type="entry name" value="Beta Polymerase, domain 2"/>
    <property type="match status" value="1"/>
</dbReference>
<dbReference type="RefSeq" id="WP_012899772.1">
    <property type="nucleotide sequence ID" value="NC_013665.1"/>
</dbReference>
<dbReference type="SUPFAM" id="SSF81301">
    <property type="entry name" value="Nucleotidyltransferase"/>
    <property type="match status" value="1"/>
</dbReference>
<feature type="domain" description="Protein-PII uridylyltransferase N-terminal" evidence="2">
    <location>
        <begin position="286"/>
        <end position="418"/>
    </location>
</feature>
<dbReference type="KEGG" id="mpd:MCP_1021"/>
<accession>D1YXC1</accession>
<evidence type="ECO:0000259" key="2">
    <source>
        <dbReference type="Pfam" id="PF03445"/>
    </source>
</evidence>
<organism evidence="4 5">
    <name type="scientific">Methanocella paludicola (strain DSM 17711 / JCM 13418 / NBRC 101707 / SANAE)</name>
    <dbReference type="NCBI Taxonomy" id="304371"/>
    <lineage>
        <taxon>Archaea</taxon>
        <taxon>Methanobacteriati</taxon>
        <taxon>Methanobacteriota</taxon>
        <taxon>Stenosarchaea group</taxon>
        <taxon>Methanomicrobia</taxon>
        <taxon>Methanocellales</taxon>
        <taxon>Methanocellaceae</taxon>
        <taxon>Methanocella</taxon>
    </lineage>
</organism>
<dbReference type="SUPFAM" id="SSF51658">
    <property type="entry name" value="Xylose isomerase-like"/>
    <property type="match status" value="1"/>
</dbReference>
<gene>
    <name evidence="4" type="ordered locus">MCP_1021</name>
</gene>
<reference evidence="4 5" key="1">
    <citation type="journal article" date="2007" name="Appl. Environ. Microbiol.">
        <title>Isolation of key methanogens for global methane emission from rice paddy fields: a novel isolate affiliated with the clone cluster rice cluster I.</title>
        <authorList>
            <person name="Sakai S."/>
            <person name="Imachi H."/>
            <person name="Sekiguchi Y."/>
            <person name="Ohashi A."/>
            <person name="Harada H."/>
            <person name="Kamagata Y."/>
        </authorList>
    </citation>
    <scope>NUCLEOTIDE SEQUENCE [LARGE SCALE GENOMIC DNA]</scope>
    <source>
        <strain evidence="5">DSM 17711 / JCM 13418 / NBRC 101707 / SANAE</strain>
    </source>
</reference>
<dbReference type="PANTHER" id="PTHR12110:SF21">
    <property type="entry name" value="XYLOSE ISOMERASE-LIKE TIM BARREL DOMAIN-CONTAINING PROTEIN"/>
    <property type="match status" value="1"/>
</dbReference>
<proteinExistence type="predicted"/>
<dbReference type="Pfam" id="PF10335">
    <property type="entry name" value="DUF294_C"/>
    <property type="match status" value="1"/>
</dbReference>
<evidence type="ECO:0000313" key="4">
    <source>
        <dbReference type="EMBL" id="BAI61093.1"/>
    </source>
</evidence>
<dbReference type="AlphaFoldDB" id="D1YXC1"/>
<dbReference type="OrthoDB" id="59344at2157"/>
<dbReference type="eggNOG" id="arCOG01895">
    <property type="taxonomic scope" value="Archaea"/>
</dbReference>
<sequence length="602" mass="68004">MEPAYSHRIQSESDVRSIQSLEDNGFSCCELFFPEREPLDAQTLKLIDEVSGTTNLLLTAHLPFKNINIASVYQYVKDSSVDMLAGMIESLSDYVRMVTIHTGYASPSVSGGLEKAIESNVLSLAKICDRAGQYDIMVGVENAMNEKYMVGRNFAEMERIIKGVNRGNVGLTFDVGHARLTGNIEDYLDRTEYIVEVHAHDNFGYTDEHLALGHGKINWGYVYDKVKDLNCPFVLEQKTVEEGLESIKYWQSLSSESSAYYRLNKLLGEIRSEKNPRQLLPINNEMIRLCENVLGMGGTGSNINHIVSSCREAMAFKIAEFVLEEMKYSMGPPKHKFALMAVGSFGREEMSVESDQDTILVLDDTVDETGRLFFKMFSESLVSRLSAAGFPRCRGNMMASNPKWRGTTVELLARLDTTYERSVIMDARFIAGDRPLANRFLKTLHFALHADPTYATELAISAIKAEVGLEGDSFKVEYFADSEDAFNIKKYGFRIYSQSIKALSVKYSITRTNIADRLWKMHDLGVIGRESIDRYMFAYDQLSRVMMLGYVHNIKRGIVSNEYIFPYSLSKRDREGLKEALRIVKELQGLCSGQFAIARTML</sequence>
<dbReference type="STRING" id="304371.MCP_1021"/>